<dbReference type="InterPro" id="IPR010982">
    <property type="entry name" value="Lambda_DNA-bd_dom_sf"/>
</dbReference>
<gene>
    <name evidence="3" type="ORF">CLN94_13205</name>
</gene>
<feature type="coiled-coil region" evidence="1">
    <location>
        <begin position="98"/>
        <end position="125"/>
    </location>
</feature>
<dbReference type="Pfam" id="PF01381">
    <property type="entry name" value="HTH_3"/>
    <property type="match status" value="1"/>
</dbReference>
<evidence type="ECO:0000259" key="2">
    <source>
        <dbReference type="PROSITE" id="PS50943"/>
    </source>
</evidence>
<reference evidence="3 4" key="1">
    <citation type="submission" date="2017-09" db="EMBL/GenBank/DDBJ databases">
        <title>A multilocus sequence analysis scheme for characterization of bacteria in the genus Thioclava.</title>
        <authorList>
            <person name="Liu Y."/>
            <person name="Shao Z."/>
        </authorList>
    </citation>
    <scope>NUCLEOTIDE SEQUENCE [LARGE SCALE GENOMIC DNA]</scope>
    <source>
        <strain evidence="3 4">CAU 1312</strain>
    </source>
</reference>
<dbReference type="InterPro" id="IPR001387">
    <property type="entry name" value="Cro/C1-type_HTH"/>
</dbReference>
<protein>
    <submittedName>
        <fullName evidence="3">Transcriptional regulator</fullName>
    </submittedName>
</protein>
<keyword evidence="1" id="KW-0175">Coiled coil</keyword>
<dbReference type="AlphaFoldDB" id="A0A2A4CHP4"/>
<dbReference type="SMART" id="SM00530">
    <property type="entry name" value="HTH_XRE"/>
    <property type="match status" value="1"/>
</dbReference>
<organism evidence="3 4">
    <name type="scientific">Pseudothioclava arenosa</name>
    <dbReference type="NCBI Taxonomy" id="1795308"/>
    <lineage>
        <taxon>Bacteria</taxon>
        <taxon>Pseudomonadati</taxon>
        <taxon>Pseudomonadota</taxon>
        <taxon>Alphaproteobacteria</taxon>
        <taxon>Rhodobacterales</taxon>
        <taxon>Paracoccaceae</taxon>
        <taxon>Pseudothioclava</taxon>
    </lineage>
</organism>
<dbReference type="EMBL" id="NTJD01000012">
    <property type="protein sequence ID" value="PCD75593.1"/>
    <property type="molecule type" value="Genomic_DNA"/>
</dbReference>
<evidence type="ECO:0000256" key="1">
    <source>
        <dbReference type="SAM" id="Coils"/>
    </source>
</evidence>
<sequence>MNDWYSADAATFGDRLAGAREAAGLTPEGLAEKLGVRAETLQSWEEDLADPRANRLQMLAGLLNVSIMWLLTGEGEGLDGPPGQMAEPRATSETIREIRDIRGVLEDLDARLARLERKLESGENA</sequence>
<feature type="domain" description="HTH cro/C1-type" evidence="2">
    <location>
        <begin position="16"/>
        <end position="70"/>
    </location>
</feature>
<evidence type="ECO:0000313" key="4">
    <source>
        <dbReference type="Proteomes" id="UP000243507"/>
    </source>
</evidence>
<dbReference type="RefSeq" id="WP_096434421.1">
    <property type="nucleotide sequence ID" value="NZ_NTJD01000012.1"/>
</dbReference>
<comment type="caution">
    <text evidence="3">The sequence shown here is derived from an EMBL/GenBank/DDBJ whole genome shotgun (WGS) entry which is preliminary data.</text>
</comment>
<dbReference type="CDD" id="cd00093">
    <property type="entry name" value="HTH_XRE"/>
    <property type="match status" value="1"/>
</dbReference>
<dbReference type="OrthoDB" id="5659783at2"/>
<keyword evidence="4" id="KW-1185">Reference proteome</keyword>
<dbReference type="Proteomes" id="UP000243507">
    <property type="component" value="Unassembled WGS sequence"/>
</dbReference>
<dbReference type="Gene3D" id="1.10.260.40">
    <property type="entry name" value="lambda repressor-like DNA-binding domains"/>
    <property type="match status" value="1"/>
</dbReference>
<dbReference type="GO" id="GO:0003677">
    <property type="term" value="F:DNA binding"/>
    <property type="evidence" value="ECO:0007669"/>
    <property type="project" value="InterPro"/>
</dbReference>
<dbReference type="SUPFAM" id="SSF47413">
    <property type="entry name" value="lambda repressor-like DNA-binding domains"/>
    <property type="match status" value="1"/>
</dbReference>
<proteinExistence type="predicted"/>
<accession>A0A2A4CHP4</accession>
<name>A0A2A4CHP4_9RHOB</name>
<evidence type="ECO:0000313" key="3">
    <source>
        <dbReference type="EMBL" id="PCD75593.1"/>
    </source>
</evidence>
<dbReference type="PROSITE" id="PS50943">
    <property type="entry name" value="HTH_CROC1"/>
    <property type="match status" value="1"/>
</dbReference>